<dbReference type="Proteomes" id="UP000030651">
    <property type="component" value="Unassembled WGS sequence"/>
</dbReference>
<dbReference type="RefSeq" id="XP_007838818.1">
    <property type="nucleotide sequence ID" value="XM_007840627.1"/>
</dbReference>
<dbReference type="GeneID" id="19277059"/>
<gene>
    <name evidence="2" type="ORF">PFICI_12046</name>
</gene>
<dbReference type="OrthoDB" id="1263307at2759"/>
<feature type="domain" description="AB hydrolase-1" evidence="1">
    <location>
        <begin position="10"/>
        <end position="247"/>
    </location>
</feature>
<dbReference type="InterPro" id="IPR052897">
    <property type="entry name" value="Sec-Metab_Biosynth_Hydrolase"/>
</dbReference>
<proteinExistence type="predicted"/>
<dbReference type="eggNOG" id="ENOG502RQNF">
    <property type="taxonomic scope" value="Eukaryota"/>
</dbReference>
<dbReference type="PANTHER" id="PTHR37017">
    <property type="entry name" value="AB HYDROLASE-1 DOMAIN-CONTAINING PROTEIN-RELATED"/>
    <property type="match status" value="1"/>
</dbReference>
<dbReference type="Gene3D" id="3.40.50.1820">
    <property type="entry name" value="alpha/beta hydrolase"/>
    <property type="match status" value="1"/>
</dbReference>
<keyword evidence="3" id="KW-1185">Reference proteome</keyword>
<dbReference type="SUPFAM" id="SSF53474">
    <property type="entry name" value="alpha/beta-Hydrolases"/>
    <property type="match status" value="1"/>
</dbReference>
<sequence length="257" mass="27734">MTSLSKPVFLLVCGGWHPPAAYDRLKEQLEGRGYEYYCPKLSSLGPEASGVTYQADVEVIRQTALPLFEQGKEVVLVAHSAGGVPAVVATQGLEISQRLAKGDKGGFKQIVFIAAVVIPVRGSDTLQTLGGSWHPAQGGVEPYTKNNLMKLPKGAEKGLYSDLPDKESEKYYQLFQPQSQDAFETPVDYIAADVTIPMTYIVTEQDAVFPAAGQRAILAAASVPGIRVESIEAGHNPFASRPEELADKIIRVSEVTE</sequence>
<reference evidence="3" key="1">
    <citation type="journal article" date="2015" name="BMC Genomics">
        <title>Genomic and transcriptomic analysis of the endophytic fungus Pestalotiopsis fici reveals its lifestyle and high potential for synthesis of natural products.</title>
        <authorList>
            <person name="Wang X."/>
            <person name="Zhang X."/>
            <person name="Liu L."/>
            <person name="Xiang M."/>
            <person name="Wang W."/>
            <person name="Sun X."/>
            <person name="Che Y."/>
            <person name="Guo L."/>
            <person name="Liu G."/>
            <person name="Guo L."/>
            <person name="Wang C."/>
            <person name="Yin W.B."/>
            <person name="Stadler M."/>
            <person name="Zhang X."/>
            <person name="Liu X."/>
        </authorList>
    </citation>
    <scope>NUCLEOTIDE SEQUENCE [LARGE SCALE GENOMIC DNA]</scope>
    <source>
        <strain evidence="3">W106-1 / CGMCC3.15140</strain>
    </source>
</reference>
<dbReference type="InParanoid" id="W3WS61"/>
<protein>
    <recommendedName>
        <fullName evidence="1">AB hydrolase-1 domain-containing protein</fullName>
    </recommendedName>
</protein>
<name>W3WS61_PESFW</name>
<organism evidence="2 3">
    <name type="scientific">Pestalotiopsis fici (strain W106-1 / CGMCC3.15140)</name>
    <dbReference type="NCBI Taxonomy" id="1229662"/>
    <lineage>
        <taxon>Eukaryota</taxon>
        <taxon>Fungi</taxon>
        <taxon>Dikarya</taxon>
        <taxon>Ascomycota</taxon>
        <taxon>Pezizomycotina</taxon>
        <taxon>Sordariomycetes</taxon>
        <taxon>Xylariomycetidae</taxon>
        <taxon>Amphisphaeriales</taxon>
        <taxon>Sporocadaceae</taxon>
        <taxon>Pestalotiopsis</taxon>
    </lineage>
</organism>
<dbReference type="EMBL" id="KI912117">
    <property type="protein sequence ID" value="ETS76659.1"/>
    <property type="molecule type" value="Genomic_DNA"/>
</dbReference>
<dbReference type="HOGENOM" id="CLU_046066_1_3_1"/>
<evidence type="ECO:0000313" key="2">
    <source>
        <dbReference type="EMBL" id="ETS76659.1"/>
    </source>
</evidence>
<dbReference type="AlphaFoldDB" id="W3WS61"/>
<dbReference type="Pfam" id="PF12697">
    <property type="entry name" value="Abhydrolase_6"/>
    <property type="match status" value="1"/>
</dbReference>
<dbReference type="InterPro" id="IPR000073">
    <property type="entry name" value="AB_hydrolase_1"/>
</dbReference>
<accession>W3WS61</accession>
<dbReference type="PANTHER" id="PTHR37017:SF11">
    <property type="entry name" value="ESTERASE_LIPASE_THIOESTERASE DOMAIN-CONTAINING PROTEIN"/>
    <property type="match status" value="1"/>
</dbReference>
<dbReference type="InterPro" id="IPR029058">
    <property type="entry name" value="AB_hydrolase_fold"/>
</dbReference>
<evidence type="ECO:0000259" key="1">
    <source>
        <dbReference type="Pfam" id="PF12697"/>
    </source>
</evidence>
<dbReference type="KEGG" id="pfy:PFICI_12046"/>
<evidence type="ECO:0000313" key="3">
    <source>
        <dbReference type="Proteomes" id="UP000030651"/>
    </source>
</evidence>